<feature type="compositionally biased region" description="Acidic residues" evidence="1">
    <location>
        <begin position="339"/>
        <end position="384"/>
    </location>
</feature>
<dbReference type="PROSITE" id="PS51257">
    <property type="entry name" value="PROKAR_LIPOPROTEIN"/>
    <property type="match status" value="1"/>
</dbReference>
<feature type="chain" id="PRO_5030755914" evidence="2">
    <location>
        <begin position="27"/>
        <end position="413"/>
    </location>
</feature>
<feature type="compositionally biased region" description="Acidic residues" evidence="1">
    <location>
        <begin position="391"/>
        <end position="413"/>
    </location>
</feature>
<feature type="compositionally biased region" description="Polar residues" evidence="1">
    <location>
        <begin position="218"/>
        <end position="227"/>
    </location>
</feature>
<proteinExistence type="predicted"/>
<feature type="region of interest" description="Disordered" evidence="1">
    <location>
        <begin position="200"/>
        <end position="413"/>
    </location>
</feature>
<feature type="compositionally biased region" description="Polar residues" evidence="1">
    <location>
        <begin position="92"/>
        <end position="104"/>
    </location>
</feature>
<dbReference type="AlphaFoldDB" id="A0A7S1BYR1"/>
<feature type="signal peptide" evidence="2">
    <location>
        <begin position="1"/>
        <end position="26"/>
    </location>
</feature>
<dbReference type="EMBL" id="HBFR01040238">
    <property type="protein sequence ID" value="CAD8902231.1"/>
    <property type="molecule type" value="Transcribed_RNA"/>
</dbReference>
<feature type="compositionally biased region" description="Acidic residues" evidence="1">
    <location>
        <begin position="289"/>
        <end position="315"/>
    </location>
</feature>
<evidence type="ECO:0000256" key="1">
    <source>
        <dbReference type="SAM" id="MobiDB-lite"/>
    </source>
</evidence>
<reference evidence="3" key="1">
    <citation type="submission" date="2021-01" db="EMBL/GenBank/DDBJ databases">
        <authorList>
            <person name="Corre E."/>
            <person name="Pelletier E."/>
            <person name="Niang G."/>
            <person name="Scheremetjew M."/>
            <person name="Finn R."/>
            <person name="Kale V."/>
            <person name="Holt S."/>
            <person name="Cochrane G."/>
            <person name="Meng A."/>
            <person name="Brown T."/>
            <person name="Cohen L."/>
        </authorList>
    </citation>
    <scope>NUCLEOTIDE SEQUENCE</scope>
    <source>
        <strain evidence="3">308</strain>
    </source>
</reference>
<feature type="region of interest" description="Disordered" evidence="1">
    <location>
        <begin position="88"/>
        <end position="119"/>
    </location>
</feature>
<keyword evidence="2" id="KW-0732">Signal</keyword>
<name>A0A7S1BYR1_9STRA</name>
<sequence>MPSEKNIRSHIISLCITSACLRLCNAHMGRQLYVDVNKIYTNIRMNTPSTPTMSTMRMPEAFIGIGSGYKFSATKNIRRSWPAFSKRHHSKTISTPKLPSTSTALRVFPPPGSGYKGPEDEPDFMPEGYKPMMQYPGTMRPTMEKENIPFEDLPLDDDDEMPVPFPNFQDLPFYHHWGSPHPMQMQMEVFIEREGRWLSPEDEEEIDRGSKAGKRGTSGRQQRQQVARPNVVIDDDEDDDDEDLLAKTSARIRGVAEKAASRGSSAMSSETDVDEDGDDLLGALGLGNLDDEDIGSSDEDGETAGIDGEEDETDGDLLVSFEGSSAMSDSGMKTPIDSIDLEDEDLDDMNSELNEDNATDQFTADEDEESFSSDDNEFENDAADDSSFGEFDGDYSAEDSFDDIEDMDSMLGL</sequence>
<protein>
    <submittedName>
        <fullName evidence="3">Uncharacterized protein</fullName>
    </submittedName>
</protein>
<gene>
    <name evidence="3" type="ORF">CHYS00102_LOCUS29450</name>
</gene>
<organism evidence="3">
    <name type="scientific">Corethron hystrix</name>
    <dbReference type="NCBI Taxonomy" id="216773"/>
    <lineage>
        <taxon>Eukaryota</taxon>
        <taxon>Sar</taxon>
        <taxon>Stramenopiles</taxon>
        <taxon>Ochrophyta</taxon>
        <taxon>Bacillariophyta</taxon>
        <taxon>Coscinodiscophyceae</taxon>
        <taxon>Corethrophycidae</taxon>
        <taxon>Corethrales</taxon>
        <taxon>Corethraceae</taxon>
        <taxon>Corethron</taxon>
    </lineage>
</organism>
<evidence type="ECO:0000256" key="2">
    <source>
        <dbReference type="SAM" id="SignalP"/>
    </source>
</evidence>
<accession>A0A7S1BYR1</accession>
<evidence type="ECO:0000313" key="3">
    <source>
        <dbReference type="EMBL" id="CAD8902231.1"/>
    </source>
</evidence>
<feature type="compositionally biased region" description="Acidic residues" evidence="1">
    <location>
        <begin position="233"/>
        <end position="243"/>
    </location>
</feature>